<protein>
    <submittedName>
        <fullName evidence="1">Uncharacterized protein</fullName>
    </submittedName>
</protein>
<reference evidence="1" key="1">
    <citation type="submission" date="2021-03" db="EMBL/GenBank/DDBJ databases">
        <title>Whole genome shotgun sequence of Actinoplanes auranticolor NBRC 12245.</title>
        <authorList>
            <person name="Komaki H."/>
            <person name="Tamura T."/>
        </authorList>
    </citation>
    <scope>NUCLEOTIDE SEQUENCE</scope>
    <source>
        <strain evidence="1">NBRC 12245</strain>
    </source>
</reference>
<gene>
    <name evidence="1" type="ORF">Aau02nite_39510</name>
</gene>
<dbReference type="AlphaFoldDB" id="A0A919SE19"/>
<name>A0A919SE19_9ACTN</name>
<sequence>MSALTATRGFTDAGAQLKHGMGEEVKEMQESADDVTRAEALFASDLQAADVKDTEVVDRTVTDLLRQDGPRGCSARMAYEFGEHPDLAAERMRWARRVVRQSVGTNETRR</sequence>
<comment type="caution">
    <text evidence="1">The sequence shown here is derived from an EMBL/GenBank/DDBJ whole genome shotgun (WGS) entry which is preliminary data.</text>
</comment>
<proteinExistence type="predicted"/>
<organism evidence="1 2">
    <name type="scientific">Actinoplanes auranticolor</name>
    <dbReference type="NCBI Taxonomy" id="47988"/>
    <lineage>
        <taxon>Bacteria</taxon>
        <taxon>Bacillati</taxon>
        <taxon>Actinomycetota</taxon>
        <taxon>Actinomycetes</taxon>
        <taxon>Micromonosporales</taxon>
        <taxon>Micromonosporaceae</taxon>
        <taxon>Actinoplanes</taxon>
    </lineage>
</organism>
<evidence type="ECO:0000313" key="1">
    <source>
        <dbReference type="EMBL" id="GIM70126.1"/>
    </source>
</evidence>
<keyword evidence="2" id="KW-1185">Reference proteome</keyword>
<dbReference type="Proteomes" id="UP000681340">
    <property type="component" value="Unassembled WGS sequence"/>
</dbReference>
<dbReference type="EMBL" id="BOQL01000030">
    <property type="protein sequence ID" value="GIM70126.1"/>
    <property type="molecule type" value="Genomic_DNA"/>
</dbReference>
<accession>A0A919SE19</accession>
<evidence type="ECO:0000313" key="2">
    <source>
        <dbReference type="Proteomes" id="UP000681340"/>
    </source>
</evidence>